<protein>
    <submittedName>
        <fullName evidence="4">Coiled-coil and C2 domain-containing protein 2A</fullName>
    </submittedName>
</protein>
<keyword evidence="2" id="KW-0472">Membrane</keyword>
<feature type="transmembrane region" description="Helical" evidence="2">
    <location>
        <begin position="801"/>
        <end position="817"/>
    </location>
</feature>
<reference evidence="4 5" key="1">
    <citation type="submission" date="2016-02" db="EMBL/GenBank/DDBJ databases">
        <title>Genome analysis of coral dinoflagellate symbionts highlights evolutionary adaptations to a symbiotic lifestyle.</title>
        <authorList>
            <person name="Aranda M."/>
            <person name="Li Y."/>
            <person name="Liew Y.J."/>
            <person name="Baumgarten S."/>
            <person name="Simakov O."/>
            <person name="Wilson M."/>
            <person name="Piel J."/>
            <person name="Ashoor H."/>
            <person name="Bougouffa S."/>
            <person name="Bajic V.B."/>
            <person name="Ryu T."/>
            <person name="Ravasi T."/>
            <person name="Bayer T."/>
            <person name="Micklem G."/>
            <person name="Kim H."/>
            <person name="Bhak J."/>
            <person name="Lajeunesse T.C."/>
            <person name="Voolstra C.R."/>
        </authorList>
    </citation>
    <scope>NUCLEOTIDE SEQUENCE [LARGE SCALE GENOMIC DNA]</scope>
    <source>
        <strain evidence="4 5">CCMP2467</strain>
    </source>
</reference>
<evidence type="ECO:0000256" key="1">
    <source>
        <dbReference type="SAM" id="MobiDB-lite"/>
    </source>
</evidence>
<feature type="transmembrane region" description="Helical" evidence="2">
    <location>
        <begin position="829"/>
        <end position="851"/>
    </location>
</feature>
<dbReference type="Proteomes" id="UP000186817">
    <property type="component" value="Unassembled WGS sequence"/>
</dbReference>
<dbReference type="GO" id="GO:1905515">
    <property type="term" value="P:non-motile cilium assembly"/>
    <property type="evidence" value="ECO:0007669"/>
    <property type="project" value="TreeGrafter"/>
</dbReference>
<evidence type="ECO:0000313" key="5">
    <source>
        <dbReference type="Proteomes" id="UP000186817"/>
    </source>
</evidence>
<keyword evidence="5" id="KW-1185">Reference proteome</keyword>
<dbReference type="GO" id="GO:1904491">
    <property type="term" value="P:protein localization to ciliary transition zone"/>
    <property type="evidence" value="ECO:0007669"/>
    <property type="project" value="TreeGrafter"/>
</dbReference>
<dbReference type="PANTHER" id="PTHR20837">
    <property type="entry name" value="CENTROSOMAL PROTEIN-RELATED"/>
    <property type="match status" value="1"/>
</dbReference>
<gene>
    <name evidence="4" type="primary">CC2D2A</name>
    <name evidence="4" type="ORF">AK812_SmicGene34719</name>
</gene>
<dbReference type="PANTHER" id="PTHR20837:SF0">
    <property type="entry name" value="COILED-COIL AND C2 DOMAIN-CONTAINING PROTEIN 2A"/>
    <property type="match status" value="1"/>
</dbReference>
<feature type="region of interest" description="Disordered" evidence="1">
    <location>
        <begin position="568"/>
        <end position="610"/>
    </location>
</feature>
<sequence length="2269" mass="253614">MRESLESLLDTPIWRTLPSQEAGRPWLKYLILVPLGQLAFMVFFVIVLVPIASPSLFGTAEAILEQCLASHLMLFVILTPIVGAVVYDLGREVVVMRKLWRGRQRAELPTDRPLLTHAVVITEYKEPLDVLAATVASLQEQTLAHNTIVVLAQEARDAGAEETFLSLKAAEKSFFGFMCTRHELQPGEVAGKSSNENFAVRQLYSRVLDMGLDPFKVMVTVADADSYFDRVFLEQVESEFWRTPDGRRVLFDSPINTVRNLAECNLLVQCHEINRCQKATFNHLTMQPCQSNYSMMLGFAHELNYWDPDNTSEDLHTTLKAIAYTGAPADCVVTVWSLIMNDSVTGFKDRWVQAKRHMWGVEEVAWMISLFPVLRWRVWCRILGITVENHLKAPIPSWFIFCFPQSWRALLDLGPSTLSLVLAGCILSFCYGWVKFFGREAFMQKYILGHRRDIMVPMEWWRWAILVLTYPIVRPISQTIFVTMASWRMFWHAVFHSQLKYVTAPKQFSPKAAVEMVANFGFTGDGRARCSREERTLAMTIRTPSEGASAVQPSMFAPRSSSLQPISEQATWQPPGTGFGAPALGQDHAGGQMHGSGWSMDPPPPSFQTHRLGAAANRRSTPFAGLSSSMNMMGSQLLAGGRRMIGEGVGGYPDRMVGQGQGFVQGPAETNQGGTRIPWLVKQQDPASLQVEGPRPPPAPDEAPKGIQMASTSACLAVVAQAVPLDVINTPHSRVTPSFVTAYRTWTLTGAGETEKMEFLHYPVQFGKGTGTREQMFWLCGIVFVQALLTVARLIYLFDTLGGFLMGVVAFIGWYCAKKGMDITLTSLWGLASGLLFIYDFFGALTGAVVNTFKLDFVRVAVLLALPLTDFLAASFGWELFKEHERNGGLLKPIFAGGQAVPAKRMDEEQGITKPKLDIWKGTEGTAPYPPHAPYGYPGTGNFAGQEMQNAADGFVKPTARHESNVCSLVASFVVCSFTVEAANLLRRNQFLETLRRKRAAALASQREDSTAPQAVEIKSLATLVAQERSWLRPLLLAVTSGAQRLALRLQALLWRSLAVLTDPEALLEPMFLEAQEMMGQGFPSSSADVQSWVVQEDGLFRAAFGAHVTEPWNRERLYLQLERSVLAKPGPTLDERAQELRSDEDREMLGSGLCAPRLAPLEEVYWLNKLGLRFRSQVKSKRRHLVASHLYELRLDVSRISLFQTPLASRDLARRASSLDALDSRETRVAGELQELFLRYQKEMESHVVAQLDSRLDMLVERGKALRTALFEAEALPSDAQATQASQAVQAAREAYRSNLQERKKVRARRDEKEAFFEQVCKNLYGKWRELRQVRQDFGFVSTPWRLTAQPQEHDLSADTERRARNVDAEIEESSYLQGFAAEQERDRVQNKWDMAKRGPGQPSYRFELSATVEMTSAEALRSRAYDGIVGDADASAAAEELDRRQLASRVRVCVECRVSDRVVGRSPSMSISWDTGSTSSAAALLEEVPGTLPGAPDSIRPVHSFNLAVHVMPQNISLLVYVSAGGWWPRWHAAREVQLDIPSPEARRVTHAAVLEQRLLFGPGMDDLGEEDGLLSQTFKGEVAVCVSWPGGGRGDYVVPPPAPLNAEGQPVANLKCLPCFGSRSPLSQKEEPKPEEELDKMRIDSEAPEVGTASTEFRGKGPEGTRFEDAHLCRRRLGSEDPQAGLLRGLRVEKLLQRVERAGMDSERLLVPGFETEVRQEKEAKQEQEASDTKAGKQKESVYQMDFRKRIEERTRKMAMVKTHMSYKSIVREYGEEAEEGNLLELLERFQKMFQPKHTLRPSGGRRRFESSVKSIRVHISLAKVYDAPLRWQQEAVAQQSAPPPPLGGVPGLQTFGAPIAGPGRGFQWPRQMGSPFAGSSEGVFGATPAGIQTQQLPEIVIEMTLQDFHGNLLFKRTERAQQSTDPDINQILELPLHAAGIAGKEELTQENLIKYSGELTINVFDELSQRLPGSGQEVRVRTQLRHLGKFVLPWDTLYAAKCSVKGHFPVDQHVVLFGYRPKSEKQRPPAPVQAEGAPPPPPSSQAAKMMCLGLEVTVDPPLEHPTRVQPQITLGKEPNMMLKHVQKWHDLLKSRRDSRILALGTDVDGRSCLICRFIRPQKPPDILPENPFAIEMAARYVSMIPSLQDNEMWNVEDLWCTDQEFLDIQCGDWEEHCILLCNFFNYIDRYRRECVGGYSTSDIQSYCVICDLMPEGEAVVVLRKDMQSGNCEFWHALKGRCYFLPAAAAKQRDFGRSRCEMSASG</sequence>
<dbReference type="OrthoDB" id="2162143at2759"/>
<dbReference type="InterPro" id="IPR029044">
    <property type="entry name" value="Nucleotide-diphossugar_trans"/>
</dbReference>
<feature type="compositionally biased region" description="Basic and acidic residues" evidence="1">
    <location>
        <begin position="1660"/>
        <end position="1669"/>
    </location>
</feature>
<evidence type="ECO:0000256" key="2">
    <source>
        <dbReference type="SAM" id="Phobius"/>
    </source>
</evidence>
<feature type="domain" description="CEP76/DRC7 peptidase-like" evidence="3">
    <location>
        <begin position="2161"/>
        <end position="2248"/>
    </location>
</feature>
<feature type="region of interest" description="Disordered" evidence="1">
    <location>
        <begin position="1720"/>
        <end position="1743"/>
    </location>
</feature>
<evidence type="ECO:0000313" key="4">
    <source>
        <dbReference type="EMBL" id="OLP84399.1"/>
    </source>
</evidence>
<feature type="region of interest" description="Disordered" evidence="1">
    <location>
        <begin position="686"/>
        <end position="705"/>
    </location>
</feature>
<feature type="transmembrane region" description="Helical" evidence="2">
    <location>
        <begin position="72"/>
        <end position="90"/>
    </location>
</feature>
<dbReference type="Gene3D" id="3.90.550.10">
    <property type="entry name" value="Spore Coat Polysaccharide Biosynthesis Protein SpsA, Chain A"/>
    <property type="match status" value="1"/>
</dbReference>
<dbReference type="InterPro" id="IPR052434">
    <property type="entry name" value="Tectonic-like_complex_comp"/>
</dbReference>
<dbReference type="EMBL" id="LSRX01001044">
    <property type="protein sequence ID" value="OLP84399.1"/>
    <property type="molecule type" value="Genomic_DNA"/>
</dbReference>
<feature type="region of interest" description="Disordered" evidence="1">
    <location>
        <begin position="2025"/>
        <end position="2049"/>
    </location>
</feature>
<dbReference type="Pfam" id="PF24656">
    <property type="entry name" value="CEPT76_peptidase"/>
    <property type="match status" value="1"/>
</dbReference>
<keyword evidence="2" id="KW-0812">Transmembrane</keyword>
<dbReference type="SUPFAM" id="SSF53448">
    <property type="entry name" value="Nucleotide-diphospho-sugar transferases"/>
    <property type="match status" value="1"/>
</dbReference>
<organism evidence="4 5">
    <name type="scientific">Symbiodinium microadriaticum</name>
    <name type="common">Dinoflagellate</name>
    <name type="synonym">Zooxanthella microadriatica</name>
    <dbReference type="NCBI Taxonomy" id="2951"/>
    <lineage>
        <taxon>Eukaryota</taxon>
        <taxon>Sar</taxon>
        <taxon>Alveolata</taxon>
        <taxon>Dinophyceae</taxon>
        <taxon>Suessiales</taxon>
        <taxon>Symbiodiniaceae</taxon>
        <taxon>Symbiodinium</taxon>
    </lineage>
</organism>
<comment type="caution">
    <text evidence="4">The sequence shown here is derived from an EMBL/GenBank/DDBJ whole genome shotgun (WGS) entry which is preliminary data.</text>
</comment>
<name>A0A1Q9CN96_SYMMI</name>
<accession>A0A1Q9CN96</accession>
<proteinExistence type="predicted"/>
<evidence type="ECO:0000259" key="3">
    <source>
        <dbReference type="Pfam" id="PF24656"/>
    </source>
</evidence>
<dbReference type="InterPro" id="IPR056290">
    <property type="entry name" value="CEPT76/DRC7_peptidase-like_dom"/>
</dbReference>
<feature type="region of interest" description="Disordered" evidence="1">
    <location>
        <begin position="1626"/>
        <end position="1669"/>
    </location>
</feature>
<feature type="transmembrane region" description="Helical" evidence="2">
    <location>
        <begin position="29"/>
        <end position="52"/>
    </location>
</feature>
<dbReference type="GO" id="GO:0035869">
    <property type="term" value="C:ciliary transition zone"/>
    <property type="evidence" value="ECO:0007669"/>
    <property type="project" value="TreeGrafter"/>
</dbReference>
<feature type="transmembrane region" description="Helical" evidence="2">
    <location>
        <begin position="413"/>
        <end position="434"/>
    </location>
</feature>
<feature type="transmembrane region" description="Helical" evidence="2">
    <location>
        <begin position="460"/>
        <end position="482"/>
    </location>
</feature>
<keyword evidence="2" id="KW-1133">Transmembrane helix</keyword>